<keyword evidence="5" id="KW-0256">Endoplasmic reticulum</keyword>
<keyword evidence="4" id="KW-0812">Transmembrane</keyword>
<keyword evidence="3" id="KW-0813">Transport</keyword>
<dbReference type="AlphaFoldDB" id="A0ABD0W630"/>
<keyword evidence="8" id="KW-1133">Transmembrane helix</keyword>
<dbReference type="SUPFAM" id="SSF52087">
    <property type="entry name" value="CRAL/TRIO domain"/>
    <property type="match status" value="1"/>
</dbReference>
<evidence type="ECO:0000313" key="11">
    <source>
        <dbReference type="EMBL" id="KAL0928362.1"/>
    </source>
</evidence>
<dbReference type="GO" id="GO:0005789">
    <property type="term" value="C:endoplasmic reticulum membrane"/>
    <property type="evidence" value="ECO:0007669"/>
    <property type="project" value="UniProtKB-SubCell"/>
</dbReference>
<evidence type="ECO:0000256" key="1">
    <source>
        <dbReference type="ARBA" id="ARBA00004163"/>
    </source>
</evidence>
<evidence type="ECO:0000256" key="9">
    <source>
        <dbReference type="ARBA" id="ARBA00023136"/>
    </source>
</evidence>
<evidence type="ECO:0000256" key="3">
    <source>
        <dbReference type="ARBA" id="ARBA00022448"/>
    </source>
</evidence>
<dbReference type="PANTHER" id="PTHR13050:SF7">
    <property type="entry name" value="VESICLE TRANSPORT PROTEIN USE1"/>
    <property type="match status" value="1"/>
</dbReference>
<comment type="similarity">
    <text evidence="2">Belongs to the USE1 family.</text>
</comment>
<keyword evidence="9" id="KW-0472">Membrane</keyword>
<dbReference type="EMBL" id="JANQDX010000001">
    <property type="protein sequence ID" value="KAL0928362.1"/>
    <property type="molecule type" value="Genomic_DNA"/>
</dbReference>
<dbReference type="InterPro" id="IPR036865">
    <property type="entry name" value="CRAL-TRIO_dom_sf"/>
</dbReference>
<evidence type="ECO:0000259" key="10">
    <source>
        <dbReference type="PROSITE" id="PS50191"/>
    </source>
</evidence>
<keyword evidence="6" id="KW-0931">ER-Golgi transport</keyword>
<proteinExistence type="inferred from homology"/>
<evidence type="ECO:0000256" key="6">
    <source>
        <dbReference type="ARBA" id="ARBA00022892"/>
    </source>
</evidence>
<dbReference type="Pfam" id="PF00650">
    <property type="entry name" value="CRAL_TRIO"/>
    <property type="match status" value="1"/>
</dbReference>
<protein>
    <recommendedName>
        <fullName evidence="10">CRAL-TRIO domain-containing protein</fullName>
    </recommendedName>
</protein>
<dbReference type="InterPro" id="IPR001251">
    <property type="entry name" value="CRAL-TRIO_dom"/>
</dbReference>
<keyword evidence="12" id="KW-1185">Reference proteome</keyword>
<evidence type="ECO:0000256" key="2">
    <source>
        <dbReference type="ARBA" id="ARBA00007891"/>
    </source>
</evidence>
<dbReference type="CDD" id="cd00170">
    <property type="entry name" value="SEC14"/>
    <property type="match status" value="1"/>
</dbReference>
<dbReference type="Gene3D" id="3.40.525.10">
    <property type="entry name" value="CRAL-TRIO lipid binding domain"/>
    <property type="match status" value="1"/>
</dbReference>
<dbReference type="Proteomes" id="UP001552299">
    <property type="component" value="Unassembled WGS sequence"/>
</dbReference>
<dbReference type="Pfam" id="PF09753">
    <property type="entry name" value="Use1"/>
    <property type="match status" value="1"/>
</dbReference>
<reference evidence="11 12" key="1">
    <citation type="journal article" date="2024" name="Plant Biotechnol. J.">
        <title>Dendrobium thyrsiflorum genome and its molecular insights into genes involved in important horticultural traits.</title>
        <authorList>
            <person name="Chen B."/>
            <person name="Wang J.Y."/>
            <person name="Zheng P.J."/>
            <person name="Li K.L."/>
            <person name="Liang Y.M."/>
            <person name="Chen X.F."/>
            <person name="Zhang C."/>
            <person name="Zhao X."/>
            <person name="He X."/>
            <person name="Zhang G.Q."/>
            <person name="Liu Z.J."/>
            <person name="Xu Q."/>
        </authorList>
    </citation>
    <scope>NUCLEOTIDE SEQUENCE [LARGE SCALE GENOMIC DNA]</scope>
    <source>
        <strain evidence="11">GZMU011</strain>
    </source>
</reference>
<evidence type="ECO:0000256" key="4">
    <source>
        <dbReference type="ARBA" id="ARBA00022692"/>
    </source>
</evidence>
<evidence type="ECO:0000256" key="7">
    <source>
        <dbReference type="ARBA" id="ARBA00022927"/>
    </source>
</evidence>
<gene>
    <name evidence="11" type="ORF">M5K25_000238</name>
</gene>
<comment type="subcellular location">
    <subcellularLocation>
        <location evidence="1">Endoplasmic reticulum membrane</location>
        <topology evidence="1">Single-pass type IV membrane protein</topology>
    </subcellularLocation>
</comment>
<dbReference type="GO" id="GO:0016192">
    <property type="term" value="P:vesicle-mediated transport"/>
    <property type="evidence" value="ECO:0007669"/>
    <property type="project" value="UniProtKB-KW"/>
</dbReference>
<sequence>MGLSKKEVNLRRLLAAAPHQQNQAKLVHYVTTSRELLEQIGAEAATGGISSISKAKLNEYSEKIEAIAARLSVPEVRLNPWSIPILKPESEEAVQETSFEEIVPVSDNTESSVYPAHILRRRTSSATKVDDINHELAARDIGAPLKLDAEAQAHIEKHRKLQDDLTDEMVTLAQQLKESTLMMNKSLNETEMGFGVIIDANFGVPEKVAGMVENHPYSDYLDDAGYTIFLTANPSRIIRETYGSIKQSMSANYYPERLGKVFLIHVPSLFMRAWKIVYPYIDKNTRNKFIFVEDKNLRASLLEDIDEDHLSEIYELFIYIFDVIEILKCYMSIPKRLTLTLNLYGRELY</sequence>
<dbReference type="PANTHER" id="PTHR13050">
    <property type="entry name" value="USE1-LIKE PROTEIN"/>
    <property type="match status" value="1"/>
</dbReference>
<dbReference type="InterPro" id="IPR019150">
    <property type="entry name" value="Vesicle_transport_protein_Use1"/>
</dbReference>
<organism evidence="11 12">
    <name type="scientific">Dendrobium thyrsiflorum</name>
    <name type="common">Pinecone-like raceme dendrobium</name>
    <name type="synonym">Orchid</name>
    <dbReference type="NCBI Taxonomy" id="117978"/>
    <lineage>
        <taxon>Eukaryota</taxon>
        <taxon>Viridiplantae</taxon>
        <taxon>Streptophyta</taxon>
        <taxon>Embryophyta</taxon>
        <taxon>Tracheophyta</taxon>
        <taxon>Spermatophyta</taxon>
        <taxon>Magnoliopsida</taxon>
        <taxon>Liliopsida</taxon>
        <taxon>Asparagales</taxon>
        <taxon>Orchidaceae</taxon>
        <taxon>Epidendroideae</taxon>
        <taxon>Malaxideae</taxon>
        <taxon>Dendrobiinae</taxon>
        <taxon>Dendrobium</taxon>
    </lineage>
</organism>
<keyword evidence="7" id="KW-0653">Protein transport</keyword>
<evidence type="ECO:0000256" key="8">
    <source>
        <dbReference type="ARBA" id="ARBA00022989"/>
    </source>
</evidence>
<dbReference type="GO" id="GO:0015031">
    <property type="term" value="P:protein transport"/>
    <property type="evidence" value="ECO:0007669"/>
    <property type="project" value="UniProtKB-KW"/>
</dbReference>
<name>A0ABD0W630_DENTH</name>
<evidence type="ECO:0000256" key="5">
    <source>
        <dbReference type="ARBA" id="ARBA00022824"/>
    </source>
</evidence>
<evidence type="ECO:0000313" key="12">
    <source>
        <dbReference type="Proteomes" id="UP001552299"/>
    </source>
</evidence>
<accession>A0ABD0W630</accession>
<comment type="caution">
    <text evidence="11">The sequence shown here is derived from an EMBL/GenBank/DDBJ whole genome shotgun (WGS) entry which is preliminary data.</text>
</comment>
<dbReference type="PROSITE" id="PS50191">
    <property type="entry name" value="CRAL_TRIO"/>
    <property type="match status" value="1"/>
</dbReference>
<feature type="non-terminal residue" evidence="11">
    <location>
        <position position="349"/>
    </location>
</feature>
<feature type="domain" description="CRAL-TRIO" evidence="10">
    <location>
        <begin position="142"/>
        <end position="314"/>
    </location>
</feature>